<dbReference type="SUPFAM" id="SSF55904">
    <property type="entry name" value="Ornithine decarboxylase C-terminal domain"/>
    <property type="match status" value="1"/>
</dbReference>
<dbReference type="Gene3D" id="3.90.100.10">
    <property type="entry name" value="Orn/Lys/Arg decarboxylase, C-terminal domain"/>
    <property type="match status" value="1"/>
</dbReference>
<dbReference type="RefSeq" id="WP_007391587.1">
    <property type="nucleotide sequence ID" value="NZ_AFIJ01000038.1"/>
</dbReference>
<evidence type="ECO:0000259" key="6">
    <source>
        <dbReference type="PROSITE" id="PS00703"/>
    </source>
</evidence>
<proteinExistence type="inferred from homology"/>
<evidence type="ECO:0000256" key="1">
    <source>
        <dbReference type="ARBA" id="ARBA00001933"/>
    </source>
</evidence>
<reference evidence="7 8" key="1">
    <citation type="submission" date="2011-04" db="EMBL/GenBank/DDBJ databases">
        <authorList>
            <person name="Harkins D.M."/>
            <person name="Madupu R."/>
            <person name="Durkin A.S."/>
            <person name="Torralba M."/>
            <person name="Methe B."/>
            <person name="Sutton G.G."/>
            <person name="Nelson K.E."/>
        </authorList>
    </citation>
    <scope>NUCLEOTIDE SEQUENCE [LARGE SCALE GENOMIC DNA]</scope>
    <source>
        <strain evidence="7 8">UPII 199-6</strain>
    </source>
</reference>
<evidence type="ECO:0000256" key="5">
    <source>
        <dbReference type="ARBA" id="ARBA00023239"/>
    </source>
</evidence>
<dbReference type="PANTHER" id="PTHR43277">
    <property type="entry name" value="ARGININE DECARBOXYLASE"/>
    <property type="match status" value="1"/>
</dbReference>
<dbReference type="InterPro" id="IPR008286">
    <property type="entry name" value="Prn/Lys/Arg_de-COase_C"/>
</dbReference>
<evidence type="ECO:0000256" key="2">
    <source>
        <dbReference type="ARBA" id="ARBA00010671"/>
    </source>
</evidence>
<comment type="cofactor">
    <cofactor evidence="1">
        <name>pyridoxal 5'-phosphate</name>
        <dbReference type="ChEBI" id="CHEBI:597326"/>
    </cofactor>
</comment>
<dbReference type="InterPro" id="IPR036633">
    <property type="entry name" value="Prn/Lys/Arg_de-COase_C_sf"/>
</dbReference>
<evidence type="ECO:0000256" key="4">
    <source>
        <dbReference type="ARBA" id="ARBA00022898"/>
    </source>
</evidence>
<keyword evidence="5" id="KW-0456">Lyase</keyword>
<comment type="similarity">
    <text evidence="2">Belongs to the Orn/Lys/Arg decarboxylase class-I family.</text>
</comment>
<dbReference type="PROSITE" id="PS00703">
    <property type="entry name" value="OKR_DC_1"/>
    <property type="match status" value="1"/>
</dbReference>
<evidence type="ECO:0000313" key="7">
    <source>
        <dbReference type="EMBL" id="EGL39421.1"/>
    </source>
</evidence>
<dbReference type="SUPFAM" id="SSF53383">
    <property type="entry name" value="PLP-dependent transferases"/>
    <property type="match status" value="1"/>
</dbReference>
<comment type="caution">
    <text evidence="7">The sequence shown here is derived from an EMBL/GenBank/DDBJ whole genome shotgun (WGS) entry which is preliminary data.</text>
</comment>
<dbReference type="InterPro" id="IPR015424">
    <property type="entry name" value="PyrdxlP-dep_Trfase"/>
</dbReference>
<keyword evidence="4" id="KW-0663">Pyridoxal phosphate</keyword>
<accession>A0ABN0CZZ0</accession>
<keyword evidence="8" id="KW-1185">Reference proteome</keyword>
<dbReference type="InterPro" id="IPR015421">
    <property type="entry name" value="PyrdxlP-dep_Trfase_major"/>
</dbReference>
<name>A0ABN0CZZ0_9FIRM</name>
<dbReference type="Pfam" id="PF03711">
    <property type="entry name" value="OKR_DC_1_C"/>
    <property type="match status" value="1"/>
</dbReference>
<dbReference type="Proteomes" id="UP000004018">
    <property type="component" value="Unassembled WGS sequence"/>
</dbReference>
<dbReference type="PANTHER" id="PTHR43277:SF4">
    <property type="entry name" value="ARGININE DECARBOXYLASE"/>
    <property type="match status" value="1"/>
</dbReference>
<dbReference type="Pfam" id="PF01276">
    <property type="entry name" value="OKR_DC_1"/>
    <property type="match status" value="1"/>
</dbReference>
<protein>
    <submittedName>
        <fullName evidence="7">Orn/Lys/Arg decarboxylase, major domain protein</fullName>
    </submittedName>
</protein>
<dbReference type="EMBL" id="AFIJ01000038">
    <property type="protein sequence ID" value="EGL39421.1"/>
    <property type="molecule type" value="Genomic_DNA"/>
</dbReference>
<dbReference type="InterPro" id="IPR000310">
    <property type="entry name" value="Orn/Lys/Arg_deCO2ase_major_dom"/>
</dbReference>
<gene>
    <name evidence="7" type="ORF">HMPREF1039_0876</name>
</gene>
<dbReference type="InterPro" id="IPR052357">
    <property type="entry name" value="Orn_Lys_Arg_decarboxylase-I"/>
</dbReference>
<evidence type="ECO:0000313" key="8">
    <source>
        <dbReference type="Proteomes" id="UP000004018"/>
    </source>
</evidence>
<dbReference type="Gene3D" id="3.40.640.10">
    <property type="entry name" value="Type I PLP-dependent aspartate aminotransferase-like (Major domain)"/>
    <property type="match status" value="1"/>
</dbReference>
<keyword evidence="3" id="KW-0210">Decarboxylase</keyword>
<sequence>MDKIKQQQKPFVDALEEYCRLQMIPFHTPGHKGGRQASAYQRTLFGEALRRDLGLMYALDNLFQPVGPLQEAMALAADLYGAGKSFFSVNGTTACNEAMIMAVCHEGEEIIIPREAHRSVLGGIVLSGAMPVYLPSRFASEEQVSLGPTPAAVMRTIQAHPRAKAVLLTYPTYEGIAIDLAPMIHYAHERGLYVLVDEAHGAHLPFHPDLPASALACGADCAAQSTHKLTGSLTQTSMLHCRADFPRLTQVTAAMSFVQSTSPNYWLLASLDSARHQLATAGPALIGKAVQLARQVRSEINGIQGLHSFGREILQYEGLSGLDETKICIDFSGVGLSGGEAEKQLRAQGIEVELTAGNHVLALLTMGDDEHTAAALVQACRRIAEKPGGQPTAVYRELPLPVPVVVQTPRQAWRGTKERVPLKKAVGRIVGETITFYPPGIPVIAPGERLTGECVRYIQEKMNRQYVPNGASDITLQTILAVKE</sequence>
<feature type="domain" description="Orn/Lys/Arg decarboxylases family 1 pyridoxal-P attachment site" evidence="6">
    <location>
        <begin position="223"/>
        <end position="237"/>
    </location>
</feature>
<organism evidence="7 8">
    <name type="scientific">Megasphaera lornae</name>
    <dbReference type="NCBI Taxonomy" id="1000568"/>
    <lineage>
        <taxon>Bacteria</taxon>
        <taxon>Bacillati</taxon>
        <taxon>Bacillota</taxon>
        <taxon>Negativicutes</taxon>
        <taxon>Veillonellales</taxon>
        <taxon>Veillonellaceae</taxon>
        <taxon>Megasphaera</taxon>
    </lineage>
</organism>
<evidence type="ECO:0000256" key="3">
    <source>
        <dbReference type="ARBA" id="ARBA00022793"/>
    </source>
</evidence>